<evidence type="ECO:0000313" key="2">
    <source>
        <dbReference type="EMBL" id="RWA03093.1"/>
    </source>
</evidence>
<keyword evidence="3" id="KW-1185">Reference proteome</keyword>
<feature type="compositionally biased region" description="Basic and acidic residues" evidence="1">
    <location>
        <begin position="85"/>
        <end position="109"/>
    </location>
</feature>
<evidence type="ECO:0000256" key="1">
    <source>
        <dbReference type="SAM" id="MobiDB-lite"/>
    </source>
</evidence>
<sequence length="131" mass="14016">RAAFRTGRAAREKEAASAEDLQERMSLGIDLVPATEEDARRAALVDFGIAQGESSSDVDQDAALVKPLFAVAGSSTADGNGTPNTKREEEQKGGKKRLKSELKASRTRDSLASALTRSTRTRHRPVPAPLL</sequence>
<dbReference type="AlphaFoldDB" id="A0A439CLQ1"/>
<feature type="region of interest" description="Disordered" evidence="1">
    <location>
        <begin position="72"/>
        <end position="131"/>
    </location>
</feature>
<dbReference type="EMBL" id="RYZI01000949">
    <property type="protein sequence ID" value="RWA03093.1"/>
    <property type="molecule type" value="Genomic_DNA"/>
</dbReference>
<feature type="non-terminal residue" evidence="2">
    <location>
        <position position="1"/>
    </location>
</feature>
<organism evidence="2 3">
    <name type="scientific">Xylaria grammica</name>
    <dbReference type="NCBI Taxonomy" id="363999"/>
    <lineage>
        <taxon>Eukaryota</taxon>
        <taxon>Fungi</taxon>
        <taxon>Dikarya</taxon>
        <taxon>Ascomycota</taxon>
        <taxon>Pezizomycotina</taxon>
        <taxon>Sordariomycetes</taxon>
        <taxon>Xylariomycetidae</taxon>
        <taxon>Xylariales</taxon>
        <taxon>Xylariaceae</taxon>
        <taxon>Xylaria</taxon>
    </lineage>
</organism>
<dbReference type="Proteomes" id="UP000286045">
    <property type="component" value="Unassembled WGS sequence"/>
</dbReference>
<feature type="region of interest" description="Disordered" evidence="1">
    <location>
        <begin position="1"/>
        <end position="20"/>
    </location>
</feature>
<protein>
    <submittedName>
        <fullName evidence="2">Uncharacterized protein</fullName>
    </submittedName>
</protein>
<reference evidence="2 3" key="1">
    <citation type="submission" date="2018-12" db="EMBL/GenBank/DDBJ databases">
        <title>Draft genome sequence of Xylaria grammica IHI A82.</title>
        <authorList>
            <person name="Buettner E."/>
            <person name="Kellner H."/>
        </authorList>
    </citation>
    <scope>NUCLEOTIDE SEQUENCE [LARGE SCALE GENOMIC DNA]</scope>
    <source>
        <strain evidence="2 3">IHI A82</strain>
    </source>
</reference>
<dbReference type="STRING" id="363999.A0A439CLQ1"/>
<feature type="compositionally biased region" description="Polar residues" evidence="1">
    <location>
        <begin position="73"/>
        <end position="84"/>
    </location>
</feature>
<comment type="caution">
    <text evidence="2">The sequence shown here is derived from an EMBL/GenBank/DDBJ whole genome shotgun (WGS) entry which is preliminary data.</text>
</comment>
<name>A0A439CLQ1_9PEZI</name>
<proteinExistence type="predicted"/>
<gene>
    <name evidence="2" type="ORF">EKO27_g12012</name>
</gene>
<accession>A0A439CLQ1</accession>
<evidence type="ECO:0000313" key="3">
    <source>
        <dbReference type="Proteomes" id="UP000286045"/>
    </source>
</evidence>